<gene>
    <name evidence="1" type="ORF">DIU24_01715</name>
</gene>
<organism evidence="1 2">
    <name type="scientific">candidate division WWE3 bacterium</name>
    <dbReference type="NCBI Taxonomy" id="2053526"/>
    <lineage>
        <taxon>Bacteria</taxon>
        <taxon>Katanobacteria</taxon>
    </lineage>
</organism>
<reference evidence="1 2" key="1">
    <citation type="journal article" date="2018" name="Nat. Biotechnol.">
        <title>A standardized bacterial taxonomy based on genome phylogeny substantially revises the tree of life.</title>
        <authorList>
            <person name="Parks D.H."/>
            <person name="Chuvochina M."/>
            <person name="Waite D.W."/>
            <person name="Rinke C."/>
            <person name="Skarshewski A."/>
            <person name="Chaumeil P.A."/>
            <person name="Hugenholtz P."/>
        </authorList>
    </citation>
    <scope>NUCLEOTIDE SEQUENCE [LARGE SCALE GENOMIC DNA]</scope>
    <source>
        <strain evidence="1">UBA12021</strain>
    </source>
</reference>
<evidence type="ECO:0000313" key="1">
    <source>
        <dbReference type="EMBL" id="HCQ40410.1"/>
    </source>
</evidence>
<comment type="caution">
    <text evidence="1">The sequence shown here is derived from an EMBL/GenBank/DDBJ whole genome shotgun (WGS) entry which is preliminary data.</text>
</comment>
<evidence type="ECO:0000313" key="2">
    <source>
        <dbReference type="Proteomes" id="UP000262056"/>
    </source>
</evidence>
<dbReference type="AlphaFoldDB" id="A0A656PNJ8"/>
<name>A0A656PNJ8_UNCKA</name>
<dbReference type="Proteomes" id="UP000262056">
    <property type="component" value="Unassembled WGS sequence"/>
</dbReference>
<accession>A0A656PNJ8</accession>
<dbReference type="EMBL" id="DQFB01000003">
    <property type="protein sequence ID" value="HCQ40410.1"/>
    <property type="molecule type" value="Genomic_DNA"/>
</dbReference>
<sequence length="73" mass="8709">MSTKTKKYQINEKDIDTVLNILKRTDPKHATPEMAIDILEHLQATFHTMRHYDPETLVKLYEELKKQKQLSRN</sequence>
<protein>
    <submittedName>
        <fullName evidence="1">Uncharacterized protein</fullName>
    </submittedName>
</protein>
<proteinExistence type="predicted"/>